<evidence type="ECO:0000256" key="1">
    <source>
        <dbReference type="ARBA" id="ARBA00037999"/>
    </source>
</evidence>
<dbReference type="RefSeq" id="WP_252853989.1">
    <property type="nucleotide sequence ID" value="NZ_JAMXLR010000061.1"/>
</dbReference>
<evidence type="ECO:0000313" key="3">
    <source>
        <dbReference type="EMBL" id="MCO6045880.1"/>
    </source>
</evidence>
<dbReference type="PANTHER" id="PTHR30244">
    <property type="entry name" value="TRANSAMINASE"/>
    <property type="match status" value="1"/>
</dbReference>
<accession>A0A9X2JHB3</accession>
<dbReference type="GO" id="GO:0030170">
    <property type="term" value="F:pyridoxal phosphate binding"/>
    <property type="evidence" value="ECO:0007669"/>
    <property type="project" value="TreeGrafter"/>
</dbReference>
<dbReference type="InterPro" id="IPR000653">
    <property type="entry name" value="DegT/StrS_aminotransferase"/>
</dbReference>
<gene>
    <name evidence="3" type="ORF">NG895_18425</name>
</gene>
<evidence type="ECO:0000256" key="2">
    <source>
        <dbReference type="RuleBase" id="RU004508"/>
    </source>
</evidence>
<dbReference type="InterPro" id="IPR015421">
    <property type="entry name" value="PyrdxlP-dep_Trfase_major"/>
</dbReference>
<keyword evidence="3" id="KW-0808">Transferase</keyword>
<dbReference type="PANTHER" id="PTHR30244:SF34">
    <property type="entry name" value="DTDP-4-AMINO-4,6-DIDEOXYGALACTOSE TRANSAMINASE"/>
    <property type="match status" value="1"/>
</dbReference>
<organism evidence="3 4">
    <name type="scientific">Aeoliella straminimaris</name>
    <dbReference type="NCBI Taxonomy" id="2954799"/>
    <lineage>
        <taxon>Bacteria</taxon>
        <taxon>Pseudomonadati</taxon>
        <taxon>Planctomycetota</taxon>
        <taxon>Planctomycetia</taxon>
        <taxon>Pirellulales</taxon>
        <taxon>Lacipirellulaceae</taxon>
        <taxon>Aeoliella</taxon>
    </lineage>
</organism>
<evidence type="ECO:0000313" key="4">
    <source>
        <dbReference type="Proteomes" id="UP001155241"/>
    </source>
</evidence>
<dbReference type="InterPro" id="IPR015424">
    <property type="entry name" value="PyrdxlP-dep_Trfase"/>
</dbReference>
<keyword evidence="2" id="KW-0663">Pyridoxal phosphate</keyword>
<dbReference type="AlphaFoldDB" id="A0A9X2JHB3"/>
<name>A0A9X2JHB3_9BACT</name>
<dbReference type="GO" id="GO:0000271">
    <property type="term" value="P:polysaccharide biosynthetic process"/>
    <property type="evidence" value="ECO:0007669"/>
    <property type="project" value="TreeGrafter"/>
</dbReference>
<dbReference type="Pfam" id="PF01041">
    <property type="entry name" value="DegT_DnrJ_EryC1"/>
    <property type="match status" value="1"/>
</dbReference>
<keyword evidence="4" id="KW-1185">Reference proteome</keyword>
<keyword evidence="3" id="KW-0032">Aminotransferase</keyword>
<proteinExistence type="inferred from homology"/>
<dbReference type="GO" id="GO:0008483">
    <property type="term" value="F:transaminase activity"/>
    <property type="evidence" value="ECO:0007669"/>
    <property type="project" value="UniProtKB-KW"/>
</dbReference>
<protein>
    <submittedName>
        <fullName evidence="3">Aminotransferase class V-fold PLP-dependent enzyme</fullName>
    </submittedName>
</protein>
<reference evidence="3" key="1">
    <citation type="submission" date="2022-06" db="EMBL/GenBank/DDBJ databases">
        <title>Aeoliella straminimaris, a novel planctomycete from sediments.</title>
        <authorList>
            <person name="Vitorino I.R."/>
            <person name="Lage O.M."/>
        </authorList>
    </citation>
    <scope>NUCLEOTIDE SEQUENCE</scope>
    <source>
        <strain evidence="3">ICT_H6.2</strain>
    </source>
</reference>
<dbReference type="EMBL" id="JAMXLR010000061">
    <property type="protein sequence ID" value="MCO6045880.1"/>
    <property type="molecule type" value="Genomic_DNA"/>
</dbReference>
<comment type="similarity">
    <text evidence="1 2">Belongs to the DegT/DnrJ/EryC1 family.</text>
</comment>
<sequence length="379" mass="41777">MYPRLRIDITWRDLLRAVGYSLSPRRVEVDLGPESLVTLSVRSAFDLLLSALDLPSGSEVLLSEVTVPHMARIVREHDLLPVAVPIEPRTLTVHVDEVARRLTPRTRLLVVAHLYGSRMPLDEIGALCRERGVLLVEDCAQALATGTLTRHAAAAASLYSFGPIKTATALGGGVALVKDTTLRQQMQAISRQWPRQSTASYLMRVMKMGGLKLLSSRPLFSALVWLIDHTGGDADAFVGHSARGFPDESLFQHLRQQPCAALVRLMAHRLQHFNLAHIAERTERGRKLSDSLGENSYAAGCDNPTHTFWVFPLVCEQTDEVVQTLRRAGFDASQHSGLTVVDGDAPDHWFHRTVFVPHDQQVPEGQLAGCGDIVGRSQD</sequence>
<comment type="caution">
    <text evidence="3">The sequence shown here is derived from an EMBL/GenBank/DDBJ whole genome shotgun (WGS) entry which is preliminary data.</text>
</comment>
<dbReference type="Proteomes" id="UP001155241">
    <property type="component" value="Unassembled WGS sequence"/>
</dbReference>
<dbReference type="SUPFAM" id="SSF53383">
    <property type="entry name" value="PLP-dependent transferases"/>
    <property type="match status" value="1"/>
</dbReference>
<dbReference type="Gene3D" id="3.40.640.10">
    <property type="entry name" value="Type I PLP-dependent aspartate aminotransferase-like (Major domain)"/>
    <property type="match status" value="1"/>
</dbReference>